<dbReference type="InterPro" id="IPR008949">
    <property type="entry name" value="Isoprenoid_synthase_dom_sf"/>
</dbReference>
<keyword evidence="4" id="KW-0479">Metal-binding</keyword>
<keyword evidence="6" id="KW-1185">Reference proteome</keyword>
<organism evidence="5 6">
    <name type="scientific">Cochliobolus heterostrophus (strain C5 / ATCC 48332 / race O)</name>
    <name type="common">Southern corn leaf blight fungus</name>
    <name type="synonym">Bipolaris maydis</name>
    <dbReference type="NCBI Taxonomy" id="701091"/>
    <lineage>
        <taxon>Eukaryota</taxon>
        <taxon>Fungi</taxon>
        <taxon>Dikarya</taxon>
        <taxon>Ascomycota</taxon>
        <taxon>Pezizomycotina</taxon>
        <taxon>Dothideomycetes</taxon>
        <taxon>Pleosporomycetidae</taxon>
        <taxon>Pleosporales</taxon>
        <taxon>Pleosporineae</taxon>
        <taxon>Pleosporaceae</taxon>
        <taxon>Bipolaris</taxon>
    </lineage>
</organism>
<proteinExistence type="inferred from homology"/>
<name>M2U185_COCH5</name>
<evidence type="ECO:0000256" key="1">
    <source>
        <dbReference type="ARBA" id="ARBA00001946"/>
    </source>
</evidence>
<dbReference type="SUPFAM" id="SSF48576">
    <property type="entry name" value="Terpenoid synthases"/>
    <property type="match status" value="1"/>
</dbReference>
<reference evidence="6" key="2">
    <citation type="journal article" date="2013" name="PLoS Genet.">
        <title>Comparative genome structure, secondary metabolite, and effector coding capacity across Cochliobolus pathogens.</title>
        <authorList>
            <person name="Condon B.J."/>
            <person name="Leng Y."/>
            <person name="Wu D."/>
            <person name="Bushley K.E."/>
            <person name="Ohm R.A."/>
            <person name="Otillar R."/>
            <person name="Martin J."/>
            <person name="Schackwitz W."/>
            <person name="Grimwood J."/>
            <person name="MohdZainudin N."/>
            <person name="Xue C."/>
            <person name="Wang R."/>
            <person name="Manning V.A."/>
            <person name="Dhillon B."/>
            <person name="Tu Z.J."/>
            <person name="Steffenson B.J."/>
            <person name="Salamov A."/>
            <person name="Sun H."/>
            <person name="Lowry S."/>
            <person name="LaButti K."/>
            <person name="Han J."/>
            <person name="Copeland A."/>
            <person name="Lindquist E."/>
            <person name="Barry K."/>
            <person name="Schmutz J."/>
            <person name="Baker S.E."/>
            <person name="Ciuffetti L.M."/>
            <person name="Grigoriev I.V."/>
            <person name="Zhong S."/>
            <person name="Turgeon B.G."/>
        </authorList>
    </citation>
    <scope>NUCLEOTIDE SEQUENCE [LARGE SCALE GENOMIC DNA]</scope>
    <source>
        <strain evidence="6">C5 / ATCC 48332 / race O</strain>
    </source>
</reference>
<dbReference type="PANTHER" id="PTHR35201">
    <property type="entry name" value="TERPENE SYNTHASE"/>
    <property type="match status" value="1"/>
</dbReference>
<dbReference type="EC" id="4.2.3.-" evidence="4"/>
<dbReference type="SFLD" id="SFLDG01020">
    <property type="entry name" value="Terpene_Cyclase_Like_2"/>
    <property type="match status" value="1"/>
</dbReference>
<accession>M2U185</accession>
<dbReference type="GO" id="GO:0010333">
    <property type="term" value="F:terpene synthase activity"/>
    <property type="evidence" value="ECO:0007669"/>
    <property type="project" value="InterPro"/>
</dbReference>
<dbReference type="Proteomes" id="UP000016936">
    <property type="component" value="Unassembled WGS sequence"/>
</dbReference>
<keyword evidence="3 4" id="KW-0460">Magnesium</keyword>
<dbReference type="AlphaFoldDB" id="M2U185"/>
<evidence type="ECO:0000256" key="2">
    <source>
        <dbReference type="ARBA" id="ARBA00006333"/>
    </source>
</evidence>
<evidence type="ECO:0000256" key="4">
    <source>
        <dbReference type="RuleBase" id="RU366034"/>
    </source>
</evidence>
<evidence type="ECO:0000256" key="3">
    <source>
        <dbReference type="ARBA" id="ARBA00022842"/>
    </source>
</evidence>
<dbReference type="Gene3D" id="1.10.600.10">
    <property type="entry name" value="Farnesyl Diphosphate Synthase"/>
    <property type="match status" value="1"/>
</dbReference>
<sequence length="365" mass="41648">MEERTIVTIPDLYKCFLTQEPRFNKGYQAAKLESEQWLAKTCDFAPSMSKKVNACDFSFFISIAAPDAPPDRLKTACDWGNWVFPFDDLFDSGELRTDLSTSERVLDSLMANMTGNPFIGYKLPIVKAHDDIYNRFEKGSSYGTQRRFVRAMQHYTLGVAHHVGHFTTNHIPSLEEMLSTRQLSVGVAPLYHLVEYAHEIVLPDEVFEHPVIQTLERLGADFVILSNDILSYRKEECEGCPFNMTAACRLAGHSAQEAFDILDSLLVQRYIQWDQAIQNLPSWGADIDGEVRRYIDGIQNVVQANISWSFRSERYLGKNAVEVRRTRKIDVMTTPPYLGIMDSTRLPVATEKLPIHNQQTVDIRN</sequence>
<dbReference type="InterPro" id="IPR034686">
    <property type="entry name" value="Terpene_cyclase-like_2"/>
</dbReference>
<evidence type="ECO:0000313" key="5">
    <source>
        <dbReference type="EMBL" id="EMD87796.1"/>
    </source>
</evidence>
<dbReference type="OMA" id="WSFRSER"/>
<dbReference type="GO" id="GO:0008299">
    <property type="term" value="P:isoprenoid biosynthetic process"/>
    <property type="evidence" value="ECO:0007669"/>
    <property type="project" value="UniProtKB-ARBA"/>
</dbReference>
<dbReference type="Pfam" id="PF19086">
    <property type="entry name" value="Terpene_syn_C_2"/>
    <property type="match status" value="1"/>
</dbReference>
<dbReference type="eggNOG" id="ENOG502S2X0">
    <property type="taxonomic scope" value="Eukaryota"/>
</dbReference>
<reference evidence="5 6" key="1">
    <citation type="journal article" date="2012" name="PLoS Pathog.">
        <title>Diverse lifestyles and strategies of plant pathogenesis encoded in the genomes of eighteen Dothideomycetes fungi.</title>
        <authorList>
            <person name="Ohm R.A."/>
            <person name="Feau N."/>
            <person name="Henrissat B."/>
            <person name="Schoch C.L."/>
            <person name="Horwitz B.A."/>
            <person name="Barry K.W."/>
            <person name="Condon B.J."/>
            <person name="Copeland A.C."/>
            <person name="Dhillon B."/>
            <person name="Glaser F."/>
            <person name="Hesse C.N."/>
            <person name="Kosti I."/>
            <person name="LaButti K."/>
            <person name="Lindquist E.A."/>
            <person name="Lucas S."/>
            <person name="Salamov A.A."/>
            <person name="Bradshaw R.E."/>
            <person name="Ciuffetti L."/>
            <person name="Hamelin R.C."/>
            <person name="Kema G.H.J."/>
            <person name="Lawrence C."/>
            <person name="Scott J.A."/>
            <person name="Spatafora J.W."/>
            <person name="Turgeon B.G."/>
            <person name="de Wit P.J.G.M."/>
            <person name="Zhong S."/>
            <person name="Goodwin S.B."/>
            <person name="Grigoriev I.V."/>
        </authorList>
    </citation>
    <scope>NUCLEOTIDE SEQUENCE [LARGE SCALE GENOMIC DNA]</scope>
    <source>
        <strain evidence="6">C5 / ATCC 48332 / race O</strain>
    </source>
</reference>
<dbReference type="SFLD" id="SFLDS00005">
    <property type="entry name" value="Isoprenoid_Synthase_Type_I"/>
    <property type="match status" value="1"/>
</dbReference>
<dbReference type="GO" id="GO:0046872">
    <property type="term" value="F:metal ion binding"/>
    <property type="evidence" value="ECO:0007669"/>
    <property type="project" value="UniProtKB-KW"/>
</dbReference>
<dbReference type="PANTHER" id="PTHR35201:SF4">
    <property type="entry name" value="BETA-PINACENE SYNTHASE-RELATED"/>
    <property type="match status" value="1"/>
</dbReference>
<dbReference type="OrthoDB" id="2861623at2759"/>
<protein>
    <recommendedName>
        <fullName evidence="4">Terpene synthase</fullName>
        <ecNumber evidence="4">4.2.3.-</ecNumber>
    </recommendedName>
</protein>
<gene>
    <name evidence="5" type="ORF">COCHEDRAFT_1143344</name>
</gene>
<keyword evidence="4" id="KW-0456">Lyase</keyword>
<dbReference type="EMBL" id="KB445581">
    <property type="protein sequence ID" value="EMD87796.1"/>
    <property type="molecule type" value="Genomic_DNA"/>
</dbReference>
<comment type="similarity">
    <text evidence="2 4">Belongs to the terpene synthase family.</text>
</comment>
<evidence type="ECO:0000313" key="6">
    <source>
        <dbReference type="Proteomes" id="UP000016936"/>
    </source>
</evidence>
<dbReference type="HOGENOM" id="CLU_042538_2_1_1"/>
<comment type="cofactor">
    <cofactor evidence="1 4">
        <name>Mg(2+)</name>
        <dbReference type="ChEBI" id="CHEBI:18420"/>
    </cofactor>
</comment>